<evidence type="ECO:0000256" key="9">
    <source>
        <dbReference type="ARBA" id="ARBA00023292"/>
    </source>
</evidence>
<dbReference type="SUPFAM" id="SSF57196">
    <property type="entry name" value="EGF/Laminin"/>
    <property type="match status" value="8"/>
</dbReference>
<feature type="disulfide bond" evidence="10">
    <location>
        <begin position="214"/>
        <end position="231"/>
    </location>
</feature>
<feature type="disulfide bond" evidence="10">
    <location>
        <begin position="233"/>
        <end position="242"/>
    </location>
</feature>
<comment type="subcellular location">
    <subcellularLocation>
        <location evidence="1">Secreted</location>
        <location evidence="1">Extracellular space</location>
        <location evidence="1">Extracellular matrix</location>
        <location evidence="1">Basement membrane</location>
    </subcellularLocation>
</comment>
<organism evidence="13 14">
    <name type="scientific">Globodera pallida</name>
    <name type="common">Potato cyst nematode worm</name>
    <name type="synonym">Heterodera pallida</name>
    <dbReference type="NCBI Taxonomy" id="36090"/>
    <lineage>
        <taxon>Eukaryota</taxon>
        <taxon>Metazoa</taxon>
        <taxon>Ecdysozoa</taxon>
        <taxon>Nematoda</taxon>
        <taxon>Chromadorea</taxon>
        <taxon>Rhabditida</taxon>
        <taxon>Tylenchina</taxon>
        <taxon>Tylenchomorpha</taxon>
        <taxon>Tylenchoidea</taxon>
        <taxon>Heteroderidae</taxon>
        <taxon>Heteroderinae</taxon>
        <taxon>Globodera</taxon>
    </lineage>
</organism>
<reference evidence="13" key="2">
    <citation type="submission" date="2014-05" db="EMBL/GenBank/DDBJ databases">
        <title>The genome and life-stage specific transcriptomes of Globodera pallida elucidate key aspects of plant parasitism by a cyst nematode.</title>
        <authorList>
            <person name="Cotton J.A."/>
            <person name="Lilley C.J."/>
            <person name="Jones L.M."/>
            <person name="Kikuchi T."/>
            <person name="Reid A.J."/>
            <person name="Thorpe P."/>
            <person name="Tsai I.J."/>
            <person name="Beasley H."/>
            <person name="Blok V."/>
            <person name="Cock P.J.A."/>
            <person name="Van den Akker S.E."/>
            <person name="Holroyd N."/>
            <person name="Hunt M."/>
            <person name="Mantelin S."/>
            <person name="Naghra H."/>
            <person name="Pain A."/>
            <person name="Palomares-Rius J.E."/>
            <person name="Zarowiecki M."/>
            <person name="Berriman M."/>
            <person name="Jones J.T."/>
            <person name="Urwin P.E."/>
        </authorList>
    </citation>
    <scope>NUCLEOTIDE SEQUENCE [LARGE SCALE GENOMIC DNA]</scope>
    <source>
        <strain evidence="13">Lindley</strain>
    </source>
</reference>
<feature type="domain" description="Laminin EGF-like" evidence="11">
    <location>
        <begin position="258"/>
        <end position="308"/>
    </location>
</feature>
<dbReference type="Gene3D" id="2.10.25.10">
    <property type="entry name" value="Laminin"/>
    <property type="match status" value="6"/>
</dbReference>
<feature type="disulfide bond" evidence="10">
    <location>
        <begin position="350"/>
        <end position="362"/>
    </location>
</feature>
<dbReference type="CDD" id="cd00055">
    <property type="entry name" value="EGF_Lam"/>
    <property type="match status" value="7"/>
</dbReference>
<keyword evidence="3" id="KW-0272">Extracellular matrix</keyword>
<evidence type="ECO:0000256" key="8">
    <source>
        <dbReference type="ARBA" id="ARBA00023180"/>
    </source>
</evidence>
<evidence type="ECO:0000256" key="2">
    <source>
        <dbReference type="ARBA" id="ARBA00022525"/>
    </source>
</evidence>
<dbReference type="Pfam" id="PF00055">
    <property type="entry name" value="Laminin_N"/>
    <property type="match status" value="1"/>
</dbReference>
<dbReference type="GO" id="GO:0061564">
    <property type="term" value="P:axon development"/>
    <property type="evidence" value="ECO:0007669"/>
    <property type="project" value="UniProtKB-ARBA"/>
</dbReference>
<dbReference type="FunFam" id="2.10.25.10:FF:000388">
    <property type="entry name" value="Laminin subunit alpha"/>
    <property type="match status" value="1"/>
</dbReference>
<evidence type="ECO:0000256" key="5">
    <source>
        <dbReference type="ARBA" id="ARBA00022737"/>
    </source>
</evidence>
<dbReference type="PANTHER" id="PTHR10574">
    <property type="entry name" value="NETRIN/LAMININ-RELATED"/>
    <property type="match status" value="1"/>
</dbReference>
<keyword evidence="9 10" id="KW-0424">Laminin EGF-like domain</keyword>
<feature type="disulfide bond" evidence="10">
    <location>
        <begin position="260"/>
        <end position="277"/>
    </location>
</feature>
<dbReference type="AlphaFoldDB" id="A0A183CHS1"/>
<dbReference type="GO" id="GO:0005604">
    <property type="term" value="C:basement membrane"/>
    <property type="evidence" value="ECO:0007669"/>
    <property type="project" value="UniProtKB-SubCell"/>
</dbReference>
<dbReference type="SMART" id="SM00180">
    <property type="entry name" value="EGF_Lam"/>
    <property type="match status" value="8"/>
</dbReference>
<keyword evidence="5" id="KW-0677">Repeat</keyword>
<name>A0A183CHS1_GLOPA</name>
<dbReference type="Pfam" id="PF00053">
    <property type="entry name" value="EGF_laminin"/>
    <property type="match status" value="7"/>
</dbReference>
<feature type="domain" description="Laminin EGF-like" evidence="11">
    <location>
        <begin position="212"/>
        <end position="257"/>
    </location>
</feature>
<reference evidence="14" key="3">
    <citation type="submission" date="2016-06" db="UniProtKB">
        <authorList>
            <consortium name="WormBaseParasite"/>
        </authorList>
    </citation>
    <scope>IDENTIFICATION</scope>
</reference>
<keyword evidence="6" id="KW-0084">Basement membrane</keyword>
<dbReference type="InterPro" id="IPR008211">
    <property type="entry name" value="Laminin_N"/>
</dbReference>
<dbReference type="FunFam" id="2.10.25.10:FF:000011">
    <property type="entry name" value="Cadherin EGF LAG seven-pass G-type receptor"/>
    <property type="match status" value="1"/>
</dbReference>
<dbReference type="InterPro" id="IPR050440">
    <property type="entry name" value="Laminin/Netrin_ECM"/>
</dbReference>
<keyword evidence="2" id="KW-0964">Secreted</keyword>
<reference evidence="13" key="1">
    <citation type="submission" date="2013-12" db="EMBL/GenBank/DDBJ databases">
        <authorList>
            <person name="Aslett M."/>
        </authorList>
    </citation>
    <scope>NUCLEOTIDE SEQUENCE [LARGE SCALE GENOMIC DNA]</scope>
    <source>
        <strain evidence="13">Lindley</strain>
    </source>
</reference>
<dbReference type="FunFam" id="2.10.25.10:FF:000069">
    <property type="entry name" value="Laminin subunit alpha 1"/>
    <property type="match status" value="1"/>
</dbReference>
<keyword evidence="8" id="KW-0325">Glycoprotein</keyword>
<dbReference type="Gene3D" id="2.60.120.260">
    <property type="entry name" value="Galactose-binding domain-like"/>
    <property type="match status" value="1"/>
</dbReference>
<dbReference type="FunFam" id="2.10.25.10:FF:000034">
    <property type="entry name" value="Laminin subunit alpha 3"/>
    <property type="match status" value="1"/>
</dbReference>
<evidence type="ECO:0000256" key="6">
    <source>
        <dbReference type="ARBA" id="ARBA00022869"/>
    </source>
</evidence>
<evidence type="ECO:0000256" key="1">
    <source>
        <dbReference type="ARBA" id="ARBA00004302"/>
    </source>
</evidence>
<feature type="disulfide bond" evidence="10">
    <location>
        <begin position="370"/>
        <end position="379"/>
    </location>
</feature>
<comment type="caution">
    <text evidence="10">Lacks conserved residue(s) required for the propagation of feature annotation.</text>
</comment>
<dbReference type="Gene3D" id="2.170.300.10">
    <property type="entry name" value="Tie2 ligand-binding domain superfamily"/>
    <property type="match status" value="1"/>
</dbReference>
<dbReference type="GO" id="GO:0009887">
    <property type="term" value="P:animal organ morphogenesis"/>
    <property type="evidence" value="ECO:0007669"/>
    <property type="project" value="TreeGrafter"/>
</dbReference>
<feature type="disulfide bond" evidence="10">
    <location>
        <begin position="258"/>
        <end position="270"/>
    </location>
</feature>
<accession>A0A183CHS1</accession>
<keyword evidence="13" id="KW-1185">Reference proteome</keyword>
<feature type="disulfide bond" evidence="10">
    <location>
        <begin position="279"/>
        <end position="288"/>
    </location>
</feature>
<dbReference type="WBParaSite" id="GPLIN_001242700">
    <property type="protein sequence ID" value="GPLIN_001242700"/>
    <property type="gene ID" value="GPLIN_001242700"/>
</dbReference>
<evidence type="ECO:0000256" key="3">
    <source>
        <dbReference type="ARBA" id="ARBA00022530"/>
    </source>
</evidence>
<evidence type="ECO:0000259" key="11">
    <source>
        <dbReference type="PROSITE" id="PS50027"/>
    </source>
</evidence>
<dbReference type="PANTHER" id="PTHR10574:SF406">
    <property type="entry name" value="LAMININ SUBUNIT ALPHA 5"/>
    <property type="match status" value="1"/>
</dbReference>
<evidence type="ECO:0000256" key="7">
    <source>
        <dbReference type="ARBA" id="ARBA00023157"/>
    </source>
</evidence>
<proteinExistence type="predicted"/>
<dbReference type="GO" id="GO:0009888">
    <property type="term" value="P:tissue development"/>
    <property type="evidence" value="ECO:0007669"/>
    <property type="project" value="TreeGrafter"/>
</dbReference>
<evidence type="ECO:0000313" key="14">
    <source>
        <dbReference type="WBParaSite" id="GPLIN_001242700"/>
    </source>
</evidence>
<protein>
    <submittedName>
        <fullName evidence="14">Laminin EGF-like domain-containing protein</fullName>
    </submittedName>
</protein>
<feature type="disulfide bond" evidence="10">
    <location>
        <begin position="212"/>
        <end position="224"/>
    </location>
</feature>
<dbReference type="PROSITE" id="PS01248">
    <property type="entry name" value="EGF_LAM_1"/>
    <property type="match status" value="3"/>
</dbReference>
<dbReference type="InterPro" id="IPR002049">
    <property type="entry name" value="LE_dom"/>
</dbReference>
<feature type="domain" description="Laminin EGF-like" evidence="11">
    <location>
        <begin position="350"/>
        <end position="394"/>
    </location>
</feature>
<dbReference type="InterPro" id="IPR056863">
    <property type="entry name" value="LMN_ATRN_NET-like_EGF"/>
</dbReference>
<dbReference type="PROSITE" id="PS51117">
    <property type="entry name" value="LAMININ_NTER"/>
    <property type="match status" value="1"/>
</dbReference>
<evidence type="ECO:0000259" key="12">
    <source>
        <dbReference type="PROSITE" id="PS51117"/>
    </source>
</evidence>
<sequence length="644" mass="71694">DDVVCSSKFGNLVPMENAEMLIHLVEGRPSKNNLDGSPMLKQFIKATNVRLRLNRDTMPDTTVTRRYYYGIKELYLFGRCICNGHSAKCEAQDPSRPRARLCLCEHNTEGDQCERCKSGYVQKKWWASHDTDPFVCEPCNCHGHSGECVYEKELDMKNASLDIHGKFLGGGRCLNCQHNTQGINCNQCTPRFYRPAGKKWMDLDVCQHCPPCGCDVDGSTSSECDVKTAACACKSNFGGLRCEQCAKGYYKHPQCAFCNCDLYGTEDGVCTSANGQCLCKTGFAGRHCDRCDDQFYGYPNCLECGCHANGAKTMECDTRTGACPCIANFTGRTCDKCSAGHNRFPDCLACDCFSVGSKGISCDFDGQCYCRTHFEGKRCEKCKPNFFNWPVCEECNCHPSGVVPEFAACDKVLPGELCTCRSNVQGPACSQCKPNTWDLQAHHPKGCCDLCADGFYNIRADSHVGCEPCNCDVGGAIGITCHQETGQCHCRPRVGGRRCDKPIQNHFFPTLWHNRYEAENGRLPDGKNVFYTIDANEFRNFSLQGFVVFSTIQEEIVLDVNIRKSTAKLVPVHTQTSDSEQFTIAVLAPSGADPLSVFIETTPDQTFVLNPGRWNLHIRSPKRLYLDYVVLTPVRILPRVNFII</sequence>
<dbReference type="Pfam" id="PF24973">
    <property type="entry name" value="EGF_LMN_ATRN"/>
    <property type="match status" value="1"/>
</dbReference>
<evidence type="ECO:0000313" key="13">
    <source>
        <dbReference type="Proteomes" id="UP000050741"/>
    </source>
</evidence>
<keyword evidence="7 10" id="KW-1015">Disulfide bond</keyword>
<dbReference type="GO" id="GO:0006950">
    <property type="term" value="P:response to stress"/>
    <property type="evidence" value="ECO:0007669"/>
    <property type="project" value="UniProtKB-ARBA"/>
</dbReference>
<keyword evidence="4" id="KW-0732">Signal</keyword>
<dbReference type="FunFam" id="2.10.25.10:FF:000082">
    <property type="entry name" value="Laminin subunit alpha 1"/>
    <property type="match status" value="2"/>
</dbReference>
<evidence type="ECO:0000256" key="10">
    <source>
        <dbReference type="PROSITE-ProRule" id="PRU00460"/>
    </source>
</evidence>
<evidence type="ECO:0000256" key="4">
    <source>
        <dbReference type="ARBA" id="ARBA00022729"/>
    </source>
</evidence>
<dbReference type="GO" id="GO:0071711">
    <property type="term" value="P:basement membrane organization"/>
    <property type="evidence" value="ECO:0007669"/>
    <property type="project" value="UniProtKB-ARBA"/>
</dbReference>
<dbReference type="PRINTS" id="PR00011">
    <property type="entry name" value="EGFLAMININ"/>
</dbReference>
<dbReference type="Proteomes" id="UP000050741">
    <property type="component" value="Unassembled WGS sequence"/>
</dbReference>
<dbReference type="PROSITE" id="PS50027">
    <property type="entry name" value="EGF_LAM_2"/>
    <property type="match status" value="3"/>
</dbReference>
<feature type="domain" description="Laminin N-terminal" evidence="12">
    <location>
        <begin position="1"/>
        <end position="79"/>
    </location>
</feature>